<name>A0AB34FDD4_9HYPO</name>
<proteinExistence type="predicted"/>
<dbReference type="Proteomes" id="UP001163105">
    <property type="component" value="Unassembled WGS sequence"/>
</dbReference>
<reference evidence="3" key="1">
    <citation type="submission" date="2023-01" db="EMBL/GenBank/DDBJ databases">
        <title>The growth and conidiation of Purpureocillium lavendulum are regulated by nitrogen source and histone H3K14 acetylation.</title>
        <authorList>
            <person name="Tang P."/>
            <person name="Han J."/>
            <person name="Zhang C."/>
            <person name="Tang P."/>
            <person name="Qi F."/>
            <person name="Zhang K."/>
            <person name="Liang L."/>
        </authorList>
    </citation>
    <scope>NUCLEOTIDE SEQUENCE</scope>
    <source>
        <strain evidence="3">YMF1.00683</strain>
    </source>
</reference>
<feature type="region of interest" description="Disordered" evidence="1">
    <location>
        <begin position="588"/>
        <end position="631"/>
    </location>
</feature>
<organism evidence="3 4">
    <name type="scientific">Purpureocillium lavendulum</name>
    <dbReference type="NCBI Taxonomy" id="1247861"/>
    <lineage>
        <taxon>Eukaryota</taxon>
        <taxon>Fungi</taxon>
        <taxon>Dikarya</taxon>
        <taxon>Ascomycota</taxon>
        <taxon>Pezizomycotina</taxon>
        <taxon>Sordariomycetes</taxon>
        <taxon>Hypocreomycetidae</taxon>
        <taxon>Hypocreales</taxon>
        <taxon>Ophiocordycipitaceae</taxon>
        <taxon>Purpureocillium</taxon>
    </lineage>
</organism>
<dbReference type="InterPro" id="IPR054464">
    <property type="entry name" value="ULD_fung"/>
</dbReference>
<sequence>MADLAGTVVGAVSFGLQLATTLQTFAELAIEAEDALRDIVFEVNATAAALRQLQTIVDADKAIPDAQRGSRVFTESGLHEVETLAVRCEKVYRTIIRLVLKASSSTTTNTSETDGRDAKPLGAREALDASSLKPMNLLRRLRWPWLIPRINRCQEQLRWLKISLLVTLQLASLAQDRIRSDEALSTETDVWTRQAIETLWKRQALLPGRPPQAAYVKPASSGAAVTTPHGVLGQDTAEVDAAQHGRFLSRALAGQQLHAAPSMRSKQSRDGEKDVKGQCDANEGGRGSLCSVKGEKHLGGSIPHKSPPTSDAKGQWTRPVHGGSSVVVDKEHRRLPPNTLSLPTQFADTAHTSRSNPFTQCFSGAIGRNGVLRAPGVFLDDWPSESLQAFIVEHGDIKPVPLGHRSLEHSLARAVKSQRLDTWSQYLEADSGTQALLVEVTDSARRATNRTVALVAFQPLQRRKRPDALIAFFSLKDVLEPVQFVDATGRKFTVPFGACHAYEDFTLTILDLVGHNASIATAVRAGSFELCNEAGETIHPTLWAGWIRPGAIVSLNATRISTSNLPDEDPREPAAMVCPYEERADIKPPRAPIPTWKRAVGRPIDQSHKISESESEPQPEPERFESDAPVPVVTDEEFVEAIENGNVELATAIQHARRRRRNVLGRLVGSVGTALSKSRRRGGATVKAGPIDATDDDSDGDGGAAGASMKENSDSSDDDLDSIHFDADSKQSEVSSLSVDELLRRWTNAPGRDMPSQDS</sequence>
<feature type="region of interest" description="Disordered" evidence="1">
    <location>
        <begin position="254"/>
        <end position="324"/>
    </location>
</feature>
<gene>
    <name evidence="3" type="ORF">O9K51_10249</name>
</gene>
<evidence type="ECO:0000259" key="2">
    <source>
        <dbReference type="Pfam" id="PF22893"/>
    </source>
</evidence>
<feature type="region of interest" description="Disordered" evidence="1">
    <location>
        <begin position="674"/>
        <end position="739"/>
    </location>
</feature>
<feature type="domain" description="Ubiquitin-like" evidence="2">
    <location>
        <begin position="479"/>
        <end position="556"/>
    </location>
</feature>
<accession>A0AB34FDD4</accession>
<evidence type="ECO:0000313" key="4">
    <source>
        <dbReference type="Proteomes" id="UP001163105"/>
    </source>
</evidence>
<dbReference type="EMBL" id="JAQHRD010000013">
    <property type="protein sequence ID" value="KAJ6437275.1"/>
    <property type="molecule type" value="Genomic_DNA"/>
</dbReference>
<feature type="compositionally biased region" description="Basic and acidic residues" evidence="1">
    <location>
        <begin position="721"/>
        <end position="731"/>
    </location>
</feature>
<dbReference type="AlphaFoldDB" id="A0AB34FDD4"/>
<keyword evidence="4" id="KW-1185">Reference proteome</keyword>
<dbReference type="Pfam" id="PF22893">
    <property type="entry name" value="ULD_2"/>
    <property type="match status" value="1"/>
</dbReference>
<protein>
    <submittedName>
        <fullName evidence="3">Low molecular weight phosphotyrosine protein phosphatase</fullName>
    </submittedName>
</protein>
<feature type="compositionally biased region" description="Basic and acidic residues" evidence="1">
    <location>
        <begin position="267"/>
        <end position="277"/>
    </location>
</feature>
<evidence type="ECO:0000313" key="3">
    <source>
        <dbReference type="EMBL" id="KAJ6437275.1"/>
    </source>
</evidence>
<evidence type="ECO:0000256" key="1">
    <source>
        <dbReference type="SAM" id="MobiDB-lite"/>
    </source>
</evidence>
<comment type="caution">
    <text evidence="3">The sequence shown here is derived from an EMBL/GenBank/DDBJ whole genome shotgun (WGS) entry which is preliminary data.</text>
</comment>